<organism evidence="12 13">
    <name type="scientific">Setaria viridis</name>
    <name type="common">Green bristlegrass</name>
    <name type="synonym">Setaria italica subsp. viridis</name>
    <dbReference type="NCBI Taxonomy" id="4556"/>
    <lineage>
        <taxon>Eukaryota</taxon>
        <taxon>Viridiplantae</taxon>
        <taxon>Streptophyta</taxon>
        <taxon>Embryophyta</taxon>
        <taxon>Tracheophyta</taxon>
        <taxon>Spermatophyta</taxon>
        <taxon>Magnoliopsida</taxon>
        <taxon>Liliopsida</taxon>
        <taxon>Poales</taxon>
        <taxon>Poaceae</taxon>
        <taxon>PACMAD clade</taxon>
        <taxon>Panicoideae</taxon>
        <taxon>Panicodae</taxon>
        <taxon>Paniceae</taxon>
        <taxon>Cenchrinae</taxon>
        <taxon>Setaria</taxon>
    </lineage>
</organism>
<dbReference type="GO" id="GO:0020037">
    <property type="term" value="F:heme binding"/>
    <property type="evidence" value="ECO:0007669"/>
    <property type="project" value="InterPro"/>
</dbReference>
<feature type="binding site" description="axial binding residue" evidence="10">
    <location>
        <position position="454"/>
    </location>
    <ligand>
        <name>heme</name>
        <dbReference type="ChEBI" id="CHEBI:30413"/>
    </ligand>
    <ligandPart>
        <name>Fe</name>
        <dbReference type="ChEBI" id="CHEBI:18248"/>
    </ligandPart>
</feature>
<dbReference type="GO" id="GO:0016020">
    <property type="term" value="C:membrane"/>
    <property type="evidence" value="ECO:0007669"/>
    <property type="project" value="UniProtKB-SubCell"/>
</dbReference>
<keyword evidence="6 11" id="KW-0560">Oxidoreductase</keyword>
<dbReference type="GO" id="GO:0005506">
    <property type="term" value="F:iron ion binding"/>
    <property type="evidence" value="ECO:0007669"/>
    <property type="project" value="InterPro"/>
</dbReference>
<evidence type="ECO:0000256" key="4">
    <source>
        <dbReference type="ARBA" id="ARBA00022723"/>
    </source>
</evidence>
<dbReference type="Gene3D" id="1.10.630.10">
    <property type="entry name" value="Cytochrome P450"/>
    <property type="match status" value="1"/>
</dbReference>
<dbReference type="SUPFAM" id="SSF48264">
    <property type="entry name" value="Cytochrome P450"/>
    <property type="match status" value="1"/>
</dbReference>
<dbReference type="Proteomes" id="UP000298652">
    <property type="component" value="Chromosome 9"/>
</dbReference>
<dbReference type="InterPro" id="IPR017972">
    <property type="entry name" value="Cyt_P450_CS"/>
</dbReference>
<evidence type="ECO:0000313" key="12">
    <source>
        <dbReference type="EMBL" id="TKV92910.1"/>
    </source>
</evidence>
<dbReference type="InterPro" id="IPR001128">
    <property type="entry name" value="Cyt_P450"/>
</dbReference>
<dbReference type="InterPro" id="IPR002401">
    <property type="entry name" value="Cyt_P450_E_grp-I"/>
</dbReference>
<evidence type="ECO:0000256" key="11">
    <source>
        <dbReference type="RuleBase" id="RU000461"/>
    </source>
</evidence>
<evidence type="ECO:0000256" key="6">
    <source>
        <dbReference type="ARBA" id="ARBA00023002"/>
    </source>
</evidence>
<accession>A0A4U6SVV8</accession>
<evidence type="ECO:0000256" key="5">
    <source>
        <dbReference type="ARBA" id="ARBA00022989"/>
    </source>
</evidence>
<keyword evidence="5" id="KW-1133">Transmembrane helix</keyword>
<dbReference type="Gramene" id="TKV92910">
    <property type="protein sequence ID" value="TKV92910"/>
    <property type="gene ID" value="SEVIR_9G191900v2"/>
</dbReference>
<evidence type="ECO:0000256" key="9">
    <source>
        <dbReference type="ARBA" id="ARBA00023136"/>
    </source>
</evidence>
<evidence type="ECO:0000256" key="1">
    <source>
        <dbReference type="ARBA" id="ARBA00004167"/>
    </source>
</evidence>
<evidence type="ECO:0000256" key="8">
    <source>
        <dbReference type="ARBA" id="ARBA00023033"/>
    </source>
</evidence>
<name>A0A4U6SVV8_SETVI</name>
<dbReference type="PANTHER" id="PTHR24298:SF800">
    <property type="entry name" value="CYTOCHROME P450 89A2-RELATED"/>
    <property type="match status" value="1"/>
</dbReference>
<dbReference type="FunFam" id="1.10.630.10:FF:000012">
    <property type="entry name" value="Cytochrome P450 family protein"/>
    <property type="match status" value="1"/>
</dbReference>
<protein>
    <recommendedName>
        <fullName evidence="14">Cytochrome P450</fullName>
    </recommendedName>
</protein>
<dbReference type="InterPro" id="IPR036396">
    <property type="entry name" value="Cyt_P450_sf"/>
</dbReference>
<dbReference type="OMA" id="ETWRIFF"/>
<proteinExistence type="inferred from homology"/>
<keyword evidence="2 10" id="KW-0349">Heme</keyword>
<evidence type="ECO:0000256" key="2">
    <source>
        <dbReference type="ARBA" id="ARBA00022617"/>
    </source>
</evidence>
<keyword evidence="9" id="KW-0472">Membrane</keyword>
<dbReference type="CDD" id="cd11075">
    <property type="entry name" value="CYP77_89"/>
    <property type="match status" value="1"/>
</dbReference>
<evidence type="ECO:0000256" key="7">
    <source>
        <dbReference type="ARBA" id="ARBA00023004"/>
    </source>
</evidence>
<reference evidence="12" key="1">
    <citation type="submission" date="2019-03" db="EMBL/GenBank/DDBJ databases">
        <title>WGS assembly of Setaria viridis.</title>
        <authorList>
            <person name="Huang P."/>
            <person name="Jenkins J."/>
            <person name="Grimwood J."/>
            <person name="Barry K."/>
            <person name="Healey A."/>
            <person name="Mamidi S."/>
            <person name="Sreedasyam A."/>
            <person name="Shu S."/>
            <person name="Feldman M."/>
            <person name="Wu J."/>
            <person name="Yu Y."/>
            <person name="Chen C."/>
            <person name="Johnson J."/>
            <person name="Rokhsar D."/>
            <person name="Baxter I."/>
            <person name="Schmutz J."/>
            <person name="Brutnell T."/>
            <person name="Kellogg E."/>
        </authorList>
    </citation>
    <scope>NUCLEOTIDE SEQUENCE [LARGE SCALE GENOMIC DNA]</scope>
</reference>
<dbReference type="PRINTS" id="PR00385">
    <property type="entry name" value="P450"/>
</dbReference>
<dbReference type="PANTHER" id="PTHR24298">
    <property type="entry name" value="FLAVONOID 3'-MONOOXYGENASE-RELATED"/>
    <property type="match status" value="1"/>
</dbReference>
<dbReference type="AlphaFoldDB" id="A0A4U6SVV8"/>
<dbReference type="InterPro" id="IPR051103">
    <property type="entry name" value="Plant_metabolite_P450s"/>
</dbReference>
<keyword evidence="8 11" id="KW-0503">Monooxygenase</keyword>
<comment type="subcellular location">
    <subcellularLocation>
        <location evidence="1">Membrane</location>
        <topology evidence="1">Single-pass membrane protein</topology>
    </subcellularLocation>
</comment>
<dbReference type="PROSITE" id="PS00086">
    <property type="entry name" value="CYTOCHROME_P450"/>
    <property type="match status" value="1"/>
</dbReference>
<comment type="similarity">
    <text evidence="11">Belongs to the cytochrome P450 family.</text>
</comment>
<gene>
    <name evidence="12" type="ORF">SEVIR_9G191900v2</name>
</gene>
<keyword evidence="3" id="KW-0812">Transmembrane</keyword>
<keyword evidence="7 10" id="KW-0408">Iron</keyword>
<keyword evidence="13" id="KW-1185">Reference proteome</keyword>
<dbReference type="PRINTS" id="PR00463">
    <property type="entry name" value="EP450I"/>
</dbReference>
<comment type="cofactor">
    <cofactor evidence="10">
        <name>heme</name>
        <dbReference type="ChEBI" id="CHEBI:30413"/>
    </cofactor>
</comment>
<dbReference type="EMBL" id="CM016560">
    <property type="protein sequence ID" value="TKV92910.1"/>
    <property type="molecule type" value="Genomic_DNA"/>
</dbReference>
<dbReference type="GO" id="GO:0016709">
    <property type="term" value="F:oxidoreductase activity, acting on paired donors, with incorporation or reduction of molecular oxygen, NAD(P)H as one donor, and incorporation of one atom of oxygen"/>
    <property type="evidence" value="ECO:0007669"/>
    <property type="project" value="TreeGrafter"/>
</dbReference>
<evidence type="ECO:0000256" key="10">
    <source>
        <dbReference type="PIRSR" id="PIRSR602401-1"/>
    </source>
</evidence>
<keyword evidence="4 10" id="KW-0479">Metal-binding</keyword>
<evidence type="ECO:0000313" key="13">
    <source>
        <dbReference type="Proteomes" id="UP000298652"/>
    </source>
</evidence>
<evidence type="ECO:0008006" key="14">
    <source>
        <dbReference type="Google" id="ProtNLM"/>
    </source>
</evidence>
<sequence>MDAPQHLLLGALLFLLPAALLLVCARGKRLRLPPGPPSLPLLGSVVWLTNSPAEIEPLLRRLFDRHGPIVALRVGARLSVFVADRRLAHAALVERGAALADRPRLPSVRLLGENDNTITRASYGPVWRLLRRNLVAETLQPSRVRLFAPARAWVRRVLVDKLEEPGPDAAPPRVVETFQYAMFCLLVLMCFGERLDEPAVRAIAAAQRESLIYLSRNMTVFAFFPAVTKHLFRARLDKARALRRRIKELYLPLINARREYKKRGGEPKKETTFEHSYVDTLLDIKLHEDGDRPLTNDEIILLCSEFLNAGTDTTSTGLQWIMAELVKNPKIQEKLYDEIKAATNDDKEEVSEEDVHKMPYLKAVILEGLRKHPPGHFVLPHKAAEDMEIGGYLIPKGTTVNFMVAEMGRDEREWKNPMEFSPERFLPGGDGEGVDVTGTKGIRMMPFGAGRRICAGLGMAMLHLEYFVANMVREFEWEEVPGEEVDFAEKNEFTTVMMKPLRPRLVPRRTQKSMSTH</sequence>
<dbReference type="Pfam" id="PF00067">
    <property type="entry name" value="p450"/>
    <property type="match status" value="1"/>
</dbReference>
<evidence type="ECO:0000256" key="3">
    <source>
        <dbReference type="ARBA" id="ARBA00022692"/>
    </source>
</evidence>